<dbReference type="SUPFAM" id="SSF49503">
    <property type="entry name" value="Cupredoxins"/>
    <property type="match status" value="3"/>
</dbReference>
<evidence type="ECO:0000256" key="3">
    <source>
        <dbReference type="ARBA" id="ARBA00004271"/>
    </source>
</evidence>
<feature type="domain" description="Plastocyanin-like" evidence="14">
    <location>
        <begin position="168"/>
        <end position="324"/>
    </location>
</feature>
<dbReference type="InterPro" id="IPR011707">
    <property type="entry name" value="Cu-oxidase-like_N"/>
</dbReference>
<evidence type="ECO:0007829" key="19">
    <source>
        <dbReference type="PeptideAtlas" id="A0A804NL50"/>
    </source>
</evidence>
<comment type="cofactor">
    <cofactor evidence="13">
        <name>Cu cation</name>
        <dbReference type="ChEBI" id="CHEBI:23378"/>
    </cofactor>
    <text evidence="13">Binds 4 Cu cations per monomer.</text>
</comment>
<keyword evidence="11 13" id="KW-0186">Copper</keyword>
<keyword evidence="18" id="KW-1185">Reference proteome</keyword>
<dbReference type="Pfam" id="PF07732">
    <property type="entry name" value="Cu-oxidase_3"/>
    <property type="match status" value="1"/>
</dbReference>
<keyword evidence="7 13" id="KW-0964">Secreted</keyword>
<comment type="similarity">
    <text evidence="4 13">Belongs to the multicopper oxidase family.</text>
</comment>
<evidence type="ECO:0000256" key="9">
    <source>
        <dbReference type="ARBA" id="ARBA00022737"/>
    </source>
</evidence>
<dbReference type="InterPro" id="IPR001117">
    <property type="entry name" value="Cu-oxidase_2nd"/>
</dbReference>
<dbReference type="Proteomes" id="UP000007305">
    <property type="component" value="Chromosome 4"/>
</dbReference>
<reference evidence="17" key="2">
    <citation type="submission" date="2019-07" db="EMBL/GenBank/DDBJ databases">
        <authorList>
            <person name="Seetharam A."/>
            <person name="Woodhouse M."/>
            <person name="Cannon E."/>
        </authorList>
    </citation>
    <scope>NUCLEOTIDE SEQUENCE [LARGE SCALE GENOMIC DNA]</scope>
    <source>
        <strain evidence="17">cv. B73</strain>
    </source>
</reference>
<proteinExistence type="evidence at protein level"/>
<dbReference type="InterPro" id="IPR011706">
    <property type="entry name" value="Cu-oxidase_C"/>
</dbReference>
<organism evidence="17 18">
    <name type="scientific">Zea mays</name>
    <name type="common">Maize</name>
    <dbReference type="NCBI Taxonomy" id="4577"/>
    <lineage>
        <taxon>Eukaryota</taxon>
        <taxon>Viridiplantae</taxon>
        <taxon>Streptophyta</taxon>
        <taxon>Embryophyta</taxon>
        <taxon>Tracheophyta</taxon>
        <taxon>Spermatophyta</taxon>
        <taxon>Magnoliopsida</taxon>
        <taxon>Liliopsida</taxon>
        <taxon>Poales</taxon>
        <taxon>Poaceae</taxon>
        <taxon>PACMAD clade</taxon>
        <taxon>Panicoideae</taxon>
        <taxon>Andropogonodae</taxon>
        <taxon>Andropogoneae</taxon>
        <taxon>Tripsacinae</taxon>
        <taxon>Zea</taxon>
    </lineage>
</organism>
<dbReference type="PANTHER" id="PTHR11709:SF308">
    <property type="entry name" value="LACCASE"/>
    <property type="match status" value="1"/>
</dbReference>
<dbReference type="Pfam" id="PF00394">
    <property type="entry name" value="Cu-oxidase"/>
    <property type="match status" value="1"/>
</dbReference>
<dbReference type="CDD" id="cd13849">
    <property type="entry name" value="CuRO_1_LCC_plant"/>
    <property type="match status" value="1"/>
</dbReference>
<evidence type="ECO:0000313" key="17">
    <source>
        <dbReference type="EnsemblPlants" id="Zm00001eb168770_P001"/>
    </source>
</evidence>
<feature type="chain" id="PRO_5033099991" description="Laccase" evidence="13">
    <location>
        <begin position="30"/>
        <end position="595"/>
    </location>
</feature>
<dbReference type="InterPro" id="IPR002355">
    <property type="entry name" value="Cu_oxidase_Cu_BS"/>
</dbReference>
<dbReference type="Gramene" id="Zm00001eb168770_T001">
    <property type="protein sequence ID" value="Zm00001eb168770_P001"/>
    <property type="gene ID" value="Zm00001eb168770"/>
</dbReference>
<dbReference type="EC" id="1.10.3.2" evidence="5 13"/>
<dbReference type="EnsemblPlants" id="Zm00001eb168770_T001">
    <property type="protein sequence ID" value="Zm00001eb168770_P001"/>
    <property type="gene ID" value="Zm00001eb168770"/>
</dbReference>
<feature type="domain" description="Plastocyanin-like" evidence="16">
    <location>
        <begin position="44"/>
        <end position="154"/>
    </location>
</feature>
<evidence type="ECO:0000313" key="18">
    <source>
        <dbReference type="Proteomes" id="UP000007305"/>
    </source>
</evidence>
<evidence type="ECO:0000259" key="15">
    <source>
        <dbReference type="Pfam" id="PF07731"/>
    </source>
</evidence>
<evidence type="ECO:0000256" key="7">
    <source>
        <dbReference type="ARBA" id="ARBA00022525"/>
    </source>
</evidence>
<keyword evidence="9 13" id="KW-0677">Repeat</keyword>
<dbReference type="AlphaFoldDB" id="A0A804NL50"/>
<dbReference type="InterPro" id="IPR034289">
    <property type="entry name" value="CuRO_3_LCC"/>
</dbReference>
<evidence type="ECO:0000259" key="16">
    <source>
        <dbReference type="Pfam" id="PF07732"/>
    </source>
</evidence>
<dbReference type="Gene3D" id="2.60.40.420">
    <property type="entry name" value="Cupredoxins - blue copper proteins"/>
    <property type="match status" value="3"/>
</dbReference>
<dbReference type="NCBIfam" id="TIGR03389">
    <property type="entry name" value="laccase"/>
    <property type="match status" value="1"/>
</dbReference>
<accession>A0A804NL50</accession>
<dbReference type="InterPro" id="IPR008972">
    <property type="entry name" value="Cupredoxin"/>
</dbReference>
<dbReference type="GO" id="GO:0016491">
    <property type="term" value="F:oxidoreductase activity"/>
    <property type="evidence" value="ECO:0000318"/>
    <property type="project" value="GO_Central"/>
</dbReference>
<dbReference type="GO" id="GO:0052716">
    <property type="term" value="F:hydroquinone:oxygen oxidoreductase activity"/>
    <property type="evidence" value="ECO:0007669"/>
    <property type="project" value="UniProtKB-EC"/>
</dbReference>
<dbReference type="GO" id="GO:0046274">
    <property type="term" value="P:lignin catabolic process"/>
    <property type="evidence" value="ECO:0007669"/>
    <property type="project" value="UniProtKB-KW"/>
</dbReference>
<keyword evidence="10 13" id="KW-0560">Oxidoreductase</keyword>
<dbReference type="InterPro" id="IPR033138">
    <property type="entry name" value="Cu_oxidase_CS"/>
</dbReference>
<keyword evidence="12 13" id="KW-0439">Lignin degradation</keyword>
<evidence type="ECO:0000259" key="14">
    <source>
        <dbReference type="Pfam" id="PF00394"/>
    </source>
</evidence>
<evidence type="ECO:0000256" key="10">
    <source>
        <dbReference type="ARBA" id="ARBA00023002"/>
    </source>
</evidence>
<keyword evidence="13" id="KW-0732">Signal</keyword>
<keyword evidence="6 13" id="KW-0052">Apoplast</keyword>
<evidence type="ECO:0000256" key="11">
    <source>
        <dbReference type="ARBA" id="ARBA00023008"/>
    </source>
</evidence>
<feature type="domain" description="Plastocyanin-like" evidence="15">
    <location>
        <begin position="445"/>
        <end position="577"/>
    </location>
</feature>
<keyword evidence="19" id="KW-1267">Proteomics identification</keyword>
<dbReference type="GO" id="GO:0005507">
    <property type="term" value="F:copper ion binding"/>
    <property type="evidence" value="ECO:0007669"/>
    <property type="project" value="InterPro"/>
</dbReference>
<dbReference type="CDD" id="cd13875">
    <property type="entry name" value="CuRO_2_LCC_plant"/>
    <property type="match status" value="1"/>
</dbReference>
<evidence type="ECO:0000256" key="8">
    <source>
        <dbReference type="ARBA" id="ARBA00022723"/>
    </source>
</evidence>
<name>A0A804NL50_MAIZE</name>
<dbReference type="GO" id="GO:0048046">
    <property type="term" value="C:apoplast"/>
    <property type="evidence" value="ECO:0007669"/>
    <property type="project" value="UniProtKB-SubCell"/>
</dbReference>
<protein>
    <recommendedName>
        <fullName evidence="5 13">Laccase</fullName>
        <ecNumber evidence="5 13">1.10.3.2</ecNumber>
    </recommendedName>
    <alternativeName>
        <fullName evidence="13">Benzenediol:oxygen oxidoreductase</fullName>
    </alternativeName>
    <alternativeName>
        <fullName evidence="13">Diphenol oxidase</fullName>
    </alternativeName>
    <alternativeName>
        <fullName evidence="13">Urishiol oxidase</fullName>
    </alternativeName>
</protein>
<evidence type="ECO:0000256" key="12">
    <source>
        <dbReference type="ARBA" id="ARBA00023185"/>
    </source>
</evidence>
<evidence type="ECO:0000256" key="13">
    <source>
        <dbReference type="RuleBase" id="RU361119"/>
    </source>
</evidence>
<dbReference type="InParanoid" id="A0A804NL50"/>
<evidence type="ECO:0000256" key="1">
    <source>
        <dbReference type="ARBA" id="ARBA00000349"/>
    </source>
</evidence>
<dbReference type="InterPro" id="IPR045087">
    <property type="entry name" value="Cu-oxidase_fam"/>
</dbReference>
<reference evidence="17" key="3">
    <citation type="submission" date="2021-05" db="UniProtKB">
        <authorList>
            <consortium name="EnsemblPlants"/>
        </authorList>
    </citation>
    <scope>IDENTIFICATION</scope>
    <source>
        <strain evidence="17">cv. B73</strain>
    </source>
</reference>
<dbReference type="InterPro" id="IPR034285">
    <property type="entry name" value="CuRO_2_LCC"/>
</dbReference>
<reference evidence="18" key="1">
    <citation type="journal article" date="2009" name="Science">
        <title>The B73 maize genome: complexity, diversity, and dynamics.</title>
        <authorList>
            <person name="Schnable P.S."/>
            <person name="Ware D."/>
            <person name="Fulton R.S."/>
            <person name="Stein J.C."/>
            <person name="Wei F."/>
            <person name="Pasternak S."/>
            <person name="Liang C."/>
            <person name="Zhang J."/>
            <person name="Fulton L."/>
            <person name="Graves T.A."/>
            <person name="Minx P."/>
            <person name="Reily A.D."/>
            <person name="Courtney L."/>
            <person name="Kruchowski S.S."/>
            <person name="Tomlinson C."/>
            <person name="Strong C."/>
            <person name="Delehaunty K."/>
            <person name="Fronick C."/>
            <person name="Courtney B."/>
            <person name="Rock S.M."/>
            <person name="Belter E."/>
            <person name="Du F."/>
            <person name="Kim K."/>
            <person name="Abbott R.M."/>
            <person name="Cotton M."/>
            <person name="Levy A."/>
            <person name="Marchetto P."/>
            <person name="Ochoa K."/>
            <person name="Jackson S.M."/>
            <person name="Gillam B."/>
            <person name="Chen W."/>
            <person name="Yan L."/>
            <person name="Higginbotham J."/>
            <person name="Cardenas M."/>
            <person name="Waligorski J."/>
            <person name="Applebaum E."/>
            <person name="Phelps L."/>
            <person name="Falcone J."/>
            <person name="Kanchi K."/>
            <person name="Thane T."/>
            <person name="Scimone A."/>
            <person name="Thane N."/>
            <person name="Henke J."/>
            <person name="Wang T."/>
            <person name="Ruppert J."/>
            <person name="Shah N."/>
            <person name="Rotter K."/>
            <person name="Hodges J."/>
            <person name="Ingenthron E."/>
            <person name="Cordes M."/>
            <person name="Kohlberg S."/>
            <person name="Sgro J."/>
            <person name="Delgado B."/>
            <person name="Mead K."/>
            <person name="Chinwalla A."/>
            <person name="Leonard S."/>
            <person name="Crouse K."/>
            <person name="Collura K."/>
            <person name="Kudrna D."/>
            <person name="Currie J."/>
            <person name="He R."/>
            <person name="Angelova A."/>
            <person name="Rajasekar S."/>
            <person name="Mueller T."/>
            <person name="Lomeli R."/>
            <person name="Scara G."/>
            <person name="Ko A."/>
            <person name="Delaney K."/>
            <person name="Wissotski M."/>
            <person name="Lopez G."/>
            <person name="Campos D."/>
            <person name="Braidotti M."/>
            <person name="Ashley E."/>
            <person name="Golser W."/>
            <person name="Kim H."/>
            <person name="Lee S."/>
            <person name="Lin J."/>
            <person name="Dujmic Z."/>
            <person name="Kim W."/>
            <person name="Talag J."/>
            <person name="Zuccolo A."/>
            <person name="Fan C."/>
            <person name="Sebastian A."/>
            <person name="Kramer M."/>
            <person name="Spiegel L."/>
            <person name="Nascimento L."/>
            <person name="Zutavern T."/>
            <person name="Miller B."/>
            <person name="Ambroise C."/>
            <person name="Muller S."/>
            <person name="Spooner W."/>
            <person name="Narechania A."/>
            <person name="Ren L."/>
            <person name="Wei S."/>
            <person name="Kumari S."/>
            <person name="Faga B."/>
            <person name="Levy M.J."/>
            <person name="McMahan L."/>
            <person name="Van Buren P."/>
            <person name="Vaughn M.W."/>
            <person name="Ying K."/>
            <person name="Yeh C.-T."/>
            <person name="Emrich S.J."/>
            <person name="Jia Y."/>
            <person name="Kalyanaraman A."/>
            <person name="Hsia A.-P."/>
            <person name="Barbazuk W.B."/>
            <person name="Baucom R.S."/>
            <person name="Brutnell T.P."/>
            <person name="Carpita N.C."/>
            <person name="Chaparro C."/>
            <person name="Chia J.-M."/>
            <person name="Deragon J.-M."/>
            <person name="Estill J.C."/>
            <person name="Fu Y."/>
            <person name="Jeddeloh J.A."/>
            <person name="Han Y."/>
            <person name="Lee H."/>
            <person name="Li P."/>
            <person name="Lisch D.R."/>
            <person name="Liu S."/>
            <person name="Liu Z."/>
            <person name="Nagel D.H."/>
            <person name="McCann M.C."/>
            <person name="SanMiguel P."/>
            <person name="Myers A.M."/>
            <person name="Nettleton D."/>
            <person name="Nguyen J."/>
            <person name="Penning B.W."/>
            <person name="Ponnala L."/>
            <person name="Schneider K.L."/>
            <person name="Schwartz D.C."/>
            <person name="Sharma A."/>
            <person name="Soderlund C."/>
            <person name="Springer N.M."/>
            <person name="Sun Q."/>
            <person name="Wang H."/>
            <person name="Waterman M."/>
            <person name="Westerman R."/>
            <person name="Wolfgruber T.K."/>
            <person name="Yang L."/>
            <person name="Yu Y."/>
            <person name="Zhang L."/>
            <person name="Zhou S."/>
            <person name="Zhu Q."/>
            <person name="Bennetzen J.L."/>
            <person name="Dawe R.K."/>
            <person name="Jiang J."/>
            <person name="Jiang N."/>
            <person name="Presting G.G."/>
            <person name="Wessler S.R."/>
            <person name="Aluru S."/>
            <person name="Martienssen R.A."/>
            <person name="Clifton S.W."/>
            <person name="McCombie W.R."/>
            <person name="Wing R.A."/>
            <person name="Wilson R.K."/>
        </authorList>
    </citation>
    <scope>NUCLEOTIDE SEQUENCE [LARGE SCALE GENOMIC DNA]</scope>
    <source>
        <strain evidence="18">cv. B73</strain>
    </source>
</reference>
<sequence>MDMDMASCRRRWPLLLALAQLLVVCGGLGATVEHTFDVRNDLSISQLCQPARAITAVNGRLPGPTIHVREGDTVVVHVINNSPYNITIHWHGLFQRGTQWADGPEMVTQCPIRPSSRYTYRYNATGQEGTLWWHAHSSMLRATVHGAIVIKPRNGALGYPFPKPDQERIVMLGEWWNGNVFDLERNAFLTGNLVPQADAYTINGKPGDLHRCSGGSNRRPRTFKLKVRSGSTYLLRIINAAVNTPMFFKVAGHSFTVVGADAGYTAPYETDVVVVAPGQTVDALMATAAAPPSRRRYYMMASPYNSARPSLPFRNSTATAVVEYVDVGHQQNKQGPRRRRPVLAPIMPPPNDTATAHRFFTSLAALVRPGARAPAVPLAVDTRMLVTIGLGLAACRPEQTRCSGGSRQQVFAGSMNNASFVLPAAMSLLEAHFRNATAGVYTRDFPDAPPLEFDYTRPPRGMSLATAKSTRVRTLPYNATVEVVLQDTALVARESHPMHLHGHNFFVLAQGFGNFRRETAEKQYNLVNPLQRNTLAVPTGGWAVIRFVANNPGMWIMHCHFDAHLPIGLAMAFEVQDGPTPETALPPPPPDFPQC</sequence>
<feature type="signal peptide" evidence="13">
    <location>
        <begin position="1"/>
        <end position="29"/>
    </location>
</feature>
<evidence type="ECO:0000256" key="5">
    <source>
        <dbReference type="ARBA" id="ARBA00012297"/>
    </source>
</evidence>
<comment type="catalytic activity">
    <reaction evidence="1 13">
        <text>4 hydroquinone + O2 = 4 benzosemiquinone + 2 H2O</text>
        <dbReference type="Rhea" id="RHEA:11276"/>
        <dbReference type="ChEBI" id="CHEBI:15377"/>
        <dbReference type="ChEBI" id="CHEBI:15379"/>
        <dbReference type="ChEBI" id="CHEBI:17594"/>
        <dbReference type="ChEBI" id="CHEBI:17977"/>
        <dbReference type="EC" id="1.10.3.2"/>
    </reaction>
</comment>
<dbReference type="InterPro" id="IPR034288">
    <property type="entry name" value="CuRO_1_LCC"/>
</dbReference>
<dbReference type="CDD" id="cd13897">
    <property type="entry name" value="CuRO_3_LCC_plant"/>
    <property type="match status" value="1"/>
</dbReference>
<dbReference type="Pfam" id="PF07731">
    <property type="entry name" value="Cu-oxidase_2"/>
    <property type="match status" value="1"/>
</dbReference>
<keyword evidence="8 13" id="KW-0479">Metal-binding</keyword>
<evidence type="ECO:0000256" key="6">
    <source>
        <dbReference type="ARBA" id="ARBA00022523"/>
    </source>
</evidence>
<dbReference type="PROSITE" id="PS00079">
    <property type="entry name" value="MULTICOPPER_OXIDASE1"/>
    <property type="match status" value="1"/>
</dbReference>
<evidence type="ECO:0000256" key="2">
    <source>
        <dbReference type="ARBA" id="ARBA00002075"/>
    </source>
</evidence>
<evidence type="ECO:0000256" key="4">
    <source>
        <dbReference type="ARBA" id="ARBA00010609"/>
    </source>
</evidence>
<dbReference type="PROSITE" id="PS00080">
    <property type="entry name" value="MULTICOPPER_OXIDASE2"/>
    <property type="match status" value="1"/>
</dbReference>
<dbReference type="InterPro" id="IPR017761">
    <property type="entry name" value="Laccase"/>
</dbReference>
<comment type="function">
    <text evidence="2 13">Lignin degradation and detoxification of lignin-derived products.</text>
</comment>
<dbReference type="PANTHER" id="PTHR11709">
    <property type="entry name" value="MULTI-COPPER OXIDASE"/>
    <property type="match status" value="1"/>
</dbReference>
<comment type="subcellular location">
    <subcellularLocation>
        <location evidence="3 13">Secreted</location>
        <location evidence="3 13">Extracellular space</location>
        <location evidence="3 13">Apoplast</location>
    </subcellularLocation>
</comment>